<dbReference type="SMART" id="SM00342">
    <property type="entry name" value="HTH_ARAC"/>
    <property type="match status" value="1"/>
</dbReference>
<feature type="domain" description="HTH araC/xylS-type" evidence="4">
    <location>
        <begin position="210"/>
        <end position="310"/>
    </location>
</feature>
<dbReference type="InterPro" id="IPR018060">
    <property type="entry name" value="HTH_AraC"/>
</dbReference>
<keyword evidence="3" id="KW-0804">Transcription</keyword>
<dbReference type="GO" id="GO:0003700">
    <property type="term" value="F:DNA-binding transcription factor activity"/>
    <property type="evidence" value="ECO:0007669"/>
    <property type="project" value="InterPro"/>
</dbReference>
<dbReference type="GO" id="GO:0043565">
    <property type="term" value="F:sequence-specific DNA binding"/>
    <property type="evidence" value="ECO:0007669"/>
    <property type="project" value="InterPro"/>
</dbReference>
<evidence type="ECO:0000256" key="1">
    <source>
        <dbReference type="ARBA" id="ARBA00023015"/>
    </source>
</evidence>
<dbReference type="InterPro" id="IPR009057">
    <property type="entry name" value="Homeodomain-like_sf"/>
</dbReference>
<proteinExistence type="predicted"/>
<dbReference type="PANTHER" id="PTHR43280:SF2">
    <property type="entry name" value="HTH-TYPE TRANSCRIPTIONAL REGULATOR EXSA"/>
    <property type="match status" value="1"/>
</dbReference>
<gene>
    <name evidence="5" type="ORF">DKP76_04770</name>
</gene>
<evidence type="ECO:0000313" key="5">
    <source>
        <dbReference type="EMBL" id="PWL18416.1"/>
    </source>
</evidence>
<evidence type="ECO:0000256" key="2">
    <source>
        <dbReference type="ARBA" id="ARBA00023125"/>
    </source>
</evidence>
<dbReference type="Gene3D" id="1.10.10.60">
    <property type="entry name" value="Homeodomain-like"/>
    <property type="match status" value="1"/>
</dbReference>
<organism evidence="5 6">
    <name type="scientific">Falsochrobactrum shanghaiense</name>
    <dbReference type="NCBI Taxonomy" id="2201899"/>
    <lineage>
        <taxon>Bacteria</taxon>
        <taxon>Pseudomonadati</taxon>
        <taxon>Pseudomonadota</taxon>
        <taxon>Alphaproteobacteria</taxon>
        <taxon>Hyphomicrobiales</taxon>
        <taxon>Brucellaceae</taxon>
        <taxon>Falsochrobactrum</taxon>
    </lineage>
</organism>
<keyword evidence="2" id="KW-0238">DNA-binding</keyword>
<reference evidence="5 6" key="1">
    <citation type="submission" date="2018-05" db="EMBL/GenBank/DDBJ databases">
        <title>Comparative genomic sequence analysis between strain HN4 and CCM 8460T (Falsochrobactrum ovis) will provide more evidence to prove that HN4 is a new species of Falsochrobactrum.</title>
        <authorList>
            <person name="Lyu W."/>
            <person name="Sun L."/>
            <person name="Yao L."/>
        </authorList>
    </citation>
    <scope>NUCLEOTIDE SEQUENCE [LARGE SCALE GENOMIC DNA]</scope>
    <source>
        <strain evidence="5 6">HN4</strain>
    </source>
</reference>
<protein>
    <recommendedName>
        <fullName evidence="4">HTH araC/xylS-type domain-containing protein</fullName>
    </recommendedName>
</protein>
<dbReference type="PANTHER" id="PTHR43280">
    <property type="entry name" value="ARAC-FAMILY TRANSCRIPTIONAL REGULATOR"/>
    <property type="match status" value="1"/>
</dbReference>
<evidence type="ECO:0000313" key="6">
    <source>
        <dbReference type="Proteomes" id="UP000245865"/>
    </source>
</evidence>
<keyword evidence="6" id="KW-1185">Reference proteome</keyword>
<comment type="caution">
    <text evidence="5">The sequence shown here is derived from an EMBL/GenBank/DDBJ whole genome shotgun (WGS) entry which is preliminary data.</text>
</comment>
<dbReference type="EMBL" id="QGDB01000002">
    <property type="protein sequence ID" value="PWL18416.1"/>
    <property type="molecule type" value="Genomic_DNA"/>
</dbReference>
<evidence type="ECO:0000256" key="3">
    <source>
        <dbReference type="ARBA" id="ARBA00023163"/>
    </source>
</evidence>
<accession>A0A316JAN8</accession>
<evidence type="ECO:0000259" key="4">
    <source>
        <dbReference type="PROSITE" id="PS01124"/>
    </source>
</evidence>
<keyword evidence="1" id="KW-0805">Transcription regulation</keyword>
<dbReference type="Proteomes" id="UP000245865">
    <property type="component" value="Unassembled WGS sequence"/>
</dbReference>
<dbReference type="Pfam" id="PF12833">
    <property type="entry name" value="HTH_18"/>
    <property type="match status" value="1"/>
</dbReference>
<dbReference type="AlphaFoldDB" id="A0A316JAN8"/>
<dbReference type="PROSITE" id="PS01124">
    <property type="entry name" value="HTH_ARAC_FAMILY_2"/>
    <property type="match status" value="1"/>
</dbReference>
<name>A0A316JAN8_9HYPH</name>
<sequence>MMMATGVFNLKNYNSFAAENKSRNELWHMILSVGPVIAGSGRKPGESLTLNSGFVFGRMRLEPEIFSRIQDEVQNCSLNSFVFLWPLSGNIEFNIKNTTHRIDKNALIALDCMNEFQASCDAPIEVMFFFVSEYECRSLAGRRELHGFIFDLQSMRYSVERHILHELLNHLTPENRTLLRQYKYALLGSMKSSVHFEMSSGKAGHQSLKEDIINHIGENALDVRLTVDAICREFNISRSSLYRLFSEELGVKAYITQKRLDQVYADMLTNQIGNLSIKHIAFNYGFQNAAVFKKQFMERFHFDPRLYRDIPR</sequence>
<dbReference type="SUPFAM" id="SSF46689">
    <property type="entry name" value="Homeodomain-like"/>
    <property type="match status" value="1"/>
</dbReference>